<organism evidence="2 3">
    <name type="scientific">Adineta ricciae</name>
    <name type="common">Rotifer</name>
    <dbReference type="NCBI Taxonomy" id="249248"/>
    <lineage>
        <taxon>Eukaryota</taxon>
        <taxon>Metazoa</taxon>
        <taxon>Spiralia</taxon>
        <taxon>Gnathifera</taxon>
        <taxon>Rotifera</taxon>
        <taxon>Eurotatoria</taxon>
        <taxon>Bdelloidea</taxon>
        <taxon>Adinetida</taxon>
        <taxon>Adinetidae</taxon>
        <taxon>Adineta</taxon>
    </lineage>
</organism>
<feature type="region of interest" description="Disordered" evidence="1">
    <location>
        <begin position="1"/>
        <end position="25"/>
    </location>
</feature>
<gene>
    <name evidence="2" type="ORF">EDS130_LOCUS28043</name>
</gene>
<dbReference type="Proteomes" id="UP000663852">
    <property type="component" value="Unassembled WGS sequence"/>
</dbReference>
<sequence>MSHTVLQSFKSGSSSPSNESQLSCGGEACEKCGACRDWYERRNSDDVFKRYNASCTLDHMFQHKLVRHPVRSNQGYRPVHALICMCRENGWG</sequence>
<comment type="caution">
    <text evidence="2">The sequence shown here is derived from an EMBL/GenBank/DDBJ whole genome shotgun (WGS) entry which is preliminary data.</text>
</comment>
<evidence type="ECO:0000256" key="1">
    <source>
        <dbReference type="SAM" id="MobiDB-lite"/>
    </source>
</evidence>
<dbReference type="OrthoDB" id="9970291at2759"/>
<feature type="compositionally biased region" description="Polar residues" evidence="1">
    <location>
        <begin position="1"/>
        <end position="23"/>
    </location>
</feature>
<dbReference type="EMBL" id="CAJNOJ010000180">
    <property type="protein sequence ID" value="CAF1252258.1"/>
    <property type="molecule type" value="Genomic_DNA"/>
</dbReference>
<evidence type="ECO:0000313" key="2">
    <source>
        <dbReference type="EMBL" id="CAF1252258.1"/>
    </source>
</evidence>
<reference evidence="2" key="1">
    <citation type="submission" date="2021-02" db="EMBL/GenBank/DDBJ databases">
        <authorList>
            <person name="Nowell W R."/>
        </authorList>
    </citation>
    <scope>NUCLEOTIDE SEQUENCE</scope>
</reference>
<proteinExistence type="predicted"/>
<accession>A0A815AAW2</accession>
<evidence type="ECO:0000313" key="3">
    <source>
        <dbReference type="Proteomes" id="UP000663852"/>
    </source>
</evidence>
<dbReference type="AlphaFoldDB" id="A0A815AAW2"/>
<protein>
    <submittedName>
        <fullName evidence="2">Uncharacterized protein</fullName>
    </submittedName>
</protein>
<name>A0A815AAW2_ADIRI</name>